<dbReference type="InterPro" id="IPR001845">
    <property type="entry name" value="HTH_ArsR_DNA-bd_dom"/>
</dbReference>
<evidence type="ECO:0000256" key="1">
    <source>
        <dbReference type="ARBA" id="ARBA00023015"/>
    </source>
</evidence>
<dbReference type="InterPro" id="IPR036388">
    <property type="entry name" value="WH-like_DNA-bd_sf"/>
</dbReference>
<accession>A0A2R7Y7V9</accession>
<sequence>MSRREIDDVLLSKARVKILKKLLSKGEMNISQIIDETRLNYNTVVKHLEYLTNAGLVEELRLGRARVFRPNWLNPKVRVLEALLNELSLLEEGV</sequence>
<evidence type="ECO:0000259" key="4">
    <source>
        <dbReference type="PROSITE" id="PS50987"/>
    </source>
</evidence>
<keyword evidence="3" id="KW-0804">Transcription</keyword>
<dbReference type="InterPro" id="IPR036390">
    <property type="entry name" value="WH_DNA-bd_sf"/>
</dbReference>
<organism evidence="5 6">
    <name type="scientific">Zestosphaera tikiterensis</name>
    <dbReference type="NCBI Taxonomy" id="1973259"/>
    <lineage>
        <taxon>Archaea</taxon>
        <taxon>Thermoproteota</taxon>
        <taxon>Thermoprotei</taxon>
        <taxon>Desulfurococcales</taxon>
        <taxon>Desulfurococcaceae</taxon>
        <taxon>Zestosphaera</taxon>
    </lineage>
</organism>
<dbReference type="SUPFAM" id="SSF46785">
    <property type="entry name" value="Winged helix' DNA-binding domain"/>
    <property type="match status" value="1"/>
</dbReference>
<evidence type="ECO:0000256" key="3">
    <source>
        <dbReference type="ARBA" id="ARBA00023163"/>
    </source>
</evidence>
<proteinExistence type="predicted"/>
<evidence type="ECO:0000313" key="6">
    <source>
        <dbReference type="Proteomes" id="UP000244093"/>
    </source>
</evidence>
<dbReference type="PANTHER" id="PTHR33154:SF38">
    <property type="entry name" value="HTH ARSR-TYPE DOMAIN-CONTAINING PROTEIN"/>
    <property type="match status" value="1"/>
</dbReference>
<feature type="domain" description="HTH arsR-type" evidence="4">
    <location>
        <begin position="1"/>
        <end position="90"/>
    </location>
</feature>
<dbReference type="PANTHER" id="PTHR33154">
    <property type="entry name" value="TRANSCRIPTIONAL REGULATOR, ARSR FAMILY"/>
    <property type="match status" value="1"/>
</dbReference>
<dbReference type="SMART" id="SM00418">
    <property type="entry name" value="HTH_ARSR"/>
    <property type="match status" value="1"/>
</dbReference>
<dbReference type="GO" id="GO:0003677">
    <property type="term" value="F:DNA binding"/>
    <property type="evidence" value="ECO:0007669"/>
    <property type="project" value="UniProtKB-KW"/>
</dbReference>
<dbReference type="Gene3D" id="1.10.10.10">
    <property type="entry name" value="Winged helix-like DNA-binding domain superfamily/Winged helix DNA-binding domain"/>
    <property type="match status" value="1"/>
</dbReference>
<comment type="caution">
    <text evidence="5">The sequence shown here is derived from an EMBL/GenBank/DDBJ whole genome shotgun (WGS) entry which is preliminary data.</text>
</comment>
<evidence type="ECO:0000256" key="2">
    <source>
        <dbReference type="ARBA" id="ARBA00023125"/>
    </source>
</evidence>
<dbReference type="Proteomes" id="UP000244093">
    <property type="component" value="Unassembled WGS sequence"/>
</dbReference>
<protein>
    <recommendedName>
        <fullName evidence="4">HTH arsR-type domain-containing protein</fullName>
    </recommendedName>
</protein>
<name>A0A2R7Y7V9_9CREN</name>
<dbReference type="InterPro" id="IPR051081">
    <property type="entry name" value="HTH_MetalResp_TranReg"/>
</dbReference>
<dbReference type="Pfam" id="PF01022">
    <property type="entry name" value="HTH_5"/>
    <property type="match status" value="1"/>
</dbReference>
<gene>
    <name evidence="5" type="ORF">B7O98_03830</name>
</gene>
<dbReference type="AlphaFoldDB" id="A0A2R7Y7V9"/>
<evidence type="ECO:0000313" key="5">
    <source>
        <dbReference type="EMBL" id="PUA33556.1"/>
    </source>
</evidence>
<keyword evidence="1" id="KW-0805">Transcription regulation</keyword>
<dbReference type="CDD" id="cd00090">
    <property type="entry name" value="HTH_ARSR"/>
    <property type="match status" value="1"/>
</dbReference>
<dbReference type="PROSITE" id="PS50987">
    <property type="entry name" value="HTH_ARSR_2"/>
    <property type="match status" value="1"/>
</dbReference>
<dbReference type="EMBL" id="NBVN01000002">
    <property type="protein sequence ID" value="PUA33556.1"/>
    <property type="molecule type" value="Genomic_DNA"/>
</dbReference>
<dbReference type="GO" id="GO:0003700">
    <property type="term" value="F:DNA-binding transcription factor activity"/>
    <property type="evidence" value="ECO:0007669"/>
    <property type="project" value="InterPro"/>
</dbReference>
<dbReference type="InterPro" id="IPR011991">
    <property type="entry name" value="ArsR-like_HTH"/>
</dbReference>
<reference evidence="5 6" key="1">
    <citation type="journal article" date="2018" name="Syst. Appl. Microbiol.">
        <title>A new symbiotic nanoarchaeote (Candidatus Nanoclepta minutus) and its host (Zestosphaera tikiterensis gen. nov., sp. nov.) from a New Zealand hot spring.</title>
        <authorList>
            <person name="St John E."/>
            <person name="Liu Y."/>
            <person name="Podar M."/>
            <person name="Stott M.B."/>
            <person name="Meneghin J."/>
            <person name="Chen Z."/>
            <person name="Lagutin K."/>
            <person name="Mitchell K."/>
            <person name="Reysenbach A.L."/>
        </authorList>
    </citation>
    <scope>NUCLEOTIDE SEQUENCE [LARGE SCALE GENOMIC DNA]</scope>
    <source>
        <strain evidence="5">NZ3</strain>
    </source>
</reference>
<keyword evidence="2" id="KW-0238">DNA-binding</keyword>